<dbReference type="Gene3D" id="3.40.50.720">
    <property type="entry name" value="NAD(P)-binding Rossmann-like Domain"/>
    <property type="match status" value="1"/>
</dbReference>
<sequence>MDLKIGIIGFGARSTLQEEVHRPGKGSRITAVCDLADRARQDASALLPDALVTDSLDELLASGVDAVMVLTPDDTHAALSIRALEVGVPVFCEKPLAIDLADADAMLETARRTGTRLYIGHNMRHMPLITLMRDLIQAGRIGEVKAVWVRHFVGHGGDFYFKDWHADRRRTNGLLLQKGAHDIDIIHWLAGAYTEQVAAMGALSVYGDIDDRRERTNERMRDWFSVDNWPPTSLTGLNPVIDVEDISMVNMRLEGGILASYQQCHFTPDYWRNYTVIGTEGRIENFGDVAGSEVKLWNRRHAGAADADEVFIVPAVPDAGHDGADALLVAEFLRFVRDGGLTETSPVAAREAVAAGILATVSLRGDGSSISIPPLDPDLAAYFERGQVEVALV</sequence>
<evidence type="ECO:0000256" key="1">
    <source>
        <dbReference type="ARBA" id="ARBA00023027"/>
    </source>
</evidence>
<dbReference type="InterPro" id="IPR055170">
    <property type="entry name" value="GFO_IDH_MocA-like_dom"/>
</dbReference>
<reference evidence="4" key="1">
    <citation type="submission" date="2024-06" db="EMBL/GenBank/DDBJ databases">
        <title>Draft genome sequence of Microbacterium sp. strain A8/3-1, isolated from Oxytropis tragacanthoides Fisch. ex DC. Root nodules in the Altai region of Russia.</title>
        <authorList>
            <person name="Sazanova A."/>
            <person name="Guro P."/>
            <person name="Kuznetsova I."/>
            <person name="Belimov A."/>
            <person name="Safronova V."/>
        </authorList>
    </citation>
    <scope>NUCLEOTIDE SEQUENCE</scope>
    <source>
        <strain evidence="4">A8/3-1</strain>
    </source>
</reference>
<dbReference type="InterPro" id="IPR036291">
    <property type="entry name" value="NAD(P)-bd_dom_sf"/>
</dbReference>
<dbReference type="PANTHER" id="PTHR43708:SF8">
    <property type="entry name" value="OXIDOREDUCTASE"/>
    <property type="match status" value="1"/>
</dbReference>
<dbReference type="SUPFAM" id="SSF51735">
    <property type="entry name" value="NAD(P)-binding Rossmann-fold domains"/>
    <property type="match status" value="1"/>
</dbReference>
<feature type="domain" description="GFO/IDH/MocA-like oxidoreductase" evidence="3">
    <location>
        <begin position="131"/>
        <end position="284"/>
    </location>
</feature>
<dbReference type="Pfam" id="PF22725">
    <property type="entry name" value="GFO_IDH_MocA_C3"/>
    <property type="match status" value="1"/>
</dbReference>
<dbReference type="EMBL" id="CP158357">
    <property type="protein sequence ID" value="XBX76632.1"/>
    <property type="molecule type" value="Genomic_DNA"/>
</dbReference>
<dbReference type="SUPFAM" id="SSF55347">
    <property type="entry name" value="Glyceraldehyde-3-phosphate dehydrogenase-like, C-terminal domain"/>
    <property type="match status" value="1"/>
</dbReference>
<protein>
    <submittedName>
        <fullName evidence="4">Gfo/Idh/MocA family oxidoreductase</fullName>
    </submittedName>
</protein>
<keyword evidence="1" id="KW-0520">NAD</keyword>
<evidence type="ECO:0000259" key="3">
    <source>
        <dbReference type="Pfam" id="PF22725"/>
    </source>
</evidence>
<dbReference type="GO" id="GO:0000166">
    <property type="term" value="F:nucleotide binding"/>
    <property type="evidence" value="ECO:0007669"/>
    <property type="project" value="InterPro"/>
</dbReference>
<feature type="domain" description="Gfo/Idh/MocA-like oxidoreductase N-terminal" evidence="2">
    <location>
        <begin position="3"/>
        <end position="121"/>
    </location>
</feature>
<name>A0AAU7VQS8_9MICO</name>
<dbReference type="PANTHER" id="PTHR43708">
    <property type="entry name" value="CONSERVED EXPRESSED OXIDOREDUCTASE (EUROFUNG)"/>
    <property type="match status" value="1"/>
</dbReference>
<dbReference type="InterPro" id="IPR051317">
    <property type="entry name" value="Gfo/Idh/MocA_oxidoreduct"/>
</dbReference>
<proteinExistence type="predicted"/>
<evidence type="ECO:0000313" key="4">
    <source>
        <dbReference type="EMBL" id="XBX76632.1"/>
    </source>
</evidence>
<dbReference type="RefSeq" id="WP_350350243.1">
    <property type="nucleotide sequence ID" value="NZ_CP158357.1"/>
</dbReference>
<accession>A0AAU7VQS8</accession>
<gene>
    <name evidence="4" type="ORF">ABS642_11985</name>
</gene>
<dbReference type="Gene3D" id="3.30.360.10">
    <property type="entry name" value="Dihydrodipicolinate Reductase, domain 2"/>
    <property type="match status" value="1"/>
</dbReference>
<dbReference type="Pfam" id="PF01408">
    <property type="entry name" value="GFO_IDH_MocA"/>
    <property type="match status" value="1"/>
</dbReference>
<evidence type="ECO:0000259" key="2">
    <source>
        <dbReference type="Pfam" id="PF01408"/>
    </source>
</evidence>
<dbReference type="InterPro" id="IPR000683">
    <property type="entry name" value="Gfo/Idh/MocA-like_OxRdtase_N"/>
</dbReference>
<dbReference type="AlphaFoldDB" id="A0AAU7VQS8"/>
<organism evidence="4">
    <name type="scientific">Microbacterium sp. A8/3-1</name>
    <dbReference type="NCBI Taxonomy" id="3160749"/>
    <lineage>
        <taxon>Bacteria</taxon>
        <taxon>Bacillati</taxon>
        <taxon>Actinomycetota</taxon>
        <taxon>Actinomycetes</taxon>
        <taxon>Micrococcales</taxon>
        <taxon>Microbacteriaceae</taxon>
        <taxon>Microbacterium</taxon>
    </lineage>
</organism>